<reference evidence="2 3" key="1">
    <citation type="journal article" date="2019" name="Nat. Med.">
        <title>A library of human gut bacterial isolates paired with longitudinal multiomics data enables mechanistic microbiome research.</title>
        <authorList>
            <person name="Poyet M."/>
            <person name="Groussin M."/>
            <person name="Gibbons S.M."/>
            <person name="Avila-Pacheco J."/>
            <person name="Jiang X."/>
            <person name="Kearney S.M."/>
            <person name="Perrotta A.R."/>
            <person name="Berdy B."/>
            <person name="Zhao S."/>
            <person name="Lieberman T.D."/>
            <person name="Swanson P.K."/>
            <person name="Smith M."/>
            <person name="Roesemann S."/>
            <person name="Alexander J.E."/>
            <person name="Rich S.A."/>
            <person name="Livny J."/>
            <person name="Vlamakis H."/>
            <person name="Clish C."/>
            <person name="Bullock K."/>
            <person name="Deik A."/>
            <person name="Scott J."/>
            <person name="Pierce K.A."/>
            <person name="Xavier R.J."/>
            <person name="Alm E.J."/>
        </authorList>
    </citation>
    <scope>NUCLEOTIDE SEQUENCE [LARGE SCALE GENOMIC DNA]</scope>
    <source>
        <strain evidence="2 3">BIOML-A11</strain>
    </source>
</reference>
<evidence type="ECO:0000313" key="3">
    <source>
        <dbReference type="Proteomes" id="UP000479563"/>
    </source>
</evidence>
<dbReference type="AlphaFoldDB" id="A0A6L5T7E1"/>
<evidence type="ECO:0000256" key="1">
    <source>
        <dbReference type="SAM" id="MobiDB-lite"/>
    </source>
</evidence>
<evidence type="ECO:0008006" key="4">
    <source>
        <dbReference type="Google" id="ProtNLM"/>
    </source>
</evidence>
<evidence type="ECO:0000313" key="2">
    <source>
        <dbReference type="EMBL" id="MSC60117.1"/>
    </source>
</evidence>
<feature type="region of interest" description="Disordered" evidence="1">
    <location>
        <begin position="153"/>
        <end position="174"/>
    </location>
</feature>
<dbReference type="Proteomes" id="UP000479563">
    <property type="component" value="Unassembled WGS sequence"/>
</dbReference>
<sequence>MAKVTQLKSNAPLTAVIDDGTREVPIVNKFGKLVCKVYFRPADLSIIDRYNAMIKNFDSIVKPLETLEIRNDGTTAFEKDWEILKKVELDLKQKFDELFDMEEADEIFAKRNPFSSVHGHFFAEVVLVALGDVINKAIDEEAKISAQRTDKYLSDLAPENPEVHKDAGDATANS</sequence>
<comment type="caution">
    <text evidence="2">The sequence shown here is derived from an EMBL/GenBank/DDBJ whole genome shotgun (WGS) entry which is preliminary data.</text>
</comment>
<proteinExistence type="predicted"/>
<organism evidence="2 3">
    <name type="scientific">Agathobacter rectalis</name>
    <dbReference type="NCBI Taxonomy" id="39491"/>
    <lineage>
        <taxon>Bacteria</taxon>
        <taxon>Bacillati</taxon>
        <taxon>Bacillota</taxon>
        <taxon>Clostridia</taxon>
        <taxon>Lachnospirales</taxon>
        <taxon>Lachnospiraceae</taxon>
        <taxon>Agathobacter</taxon>
    </lineage>
</organism>
<dbReference type="EMBL" id="WKQP01000010">
    <property type="protein sequence ID" value="MSC60117.1"/>
    <property type="molecule type" value="Genomic_DNA"/>
</dbReference>
<name>A0A6L5T7E1_9FIRM</name>
<accession>A0A6L5T7E1</accession>
<dbReference type="RefSeq" id="WP_154266933.1">
    <property type="nucleotide sequence ID" value="NZ_WKQP01000010.1"/>
</dbReference>
<protein>
    <recommendedName>
        <fullName evidence="4">Tail assembly chaperone</fullName>
    </recommendedName>
</protein>
<gene>
    <name evidence="2" type="ORF">GKE07_07895</name>
</gene>